<accession>A0A0L0BSF2</accession>
<dbReference type="Proteomes" id="UP000037069">
    <property type="component" value="Unassembled WGS sequence"/>
</dbReference>
<sequence>MLLKTPYTVCNAHSTDLPFSIEDDRLIGLKSLGFEWHALPALGIEITLTSLHLLGRYPVRRHLLKISERSANASSEILQSMAGKTPSGPATWEDRRTLISICRALLKNFNQSVFLRSLKGYCLDLLKFTVYFHSEFEIALFRFTYAVSSSTSTLGGSIALYGMYTESNESKR</sequence>
<evidence type="ECO:0000313" key="1">
    <source>
        <dbReference type="EMBL" id="KNC22972.1"/>
    </source>
</evidence>
<dbReference type="EMBL" id="JRES01001427">
    <property type="protein sequence ID" value="KNC22972.1"/>
    <property type="molecule type" value="Genomic_DNA"/>
</dbReference>
<comment type="caution">
    <text evidence="1">The sequence shown here is derived from an EMBL/GenBank/DDBJ whole genome shotgun (WGS) entry which is preliminary data.</text>
</comment>
<gene>
    <name evidence="1" type="ORF">FF38_03589</name>
</gene>
<protein>
    <submittedName>
        <fullName evidence="1">Uncharacterized protein</fullName>
    </submittedName>
</protein>
<organism evidence="1 2">
    <name type="scientific">Lucilia cuprina</name>
    <name type="common">Green bottle fly</name>
    <name type="synonym">Australian sheep blowfly</name>
    <dbReference type="NCBI Taxonomy" id="7375"/>
    <lineage>
        <taxon>Eukaryota</taxon>
        <taxon>Metazoa</taxon>
        <taxon>Ecdysozoa</taxon>
        <taxon>Arthropoda</taxon>
        <taxon>Hexapoda</taxon>
        <taxon>Insecta</taxon>
        <taxon>Pterygota</taxon>
        <taxon>Neoptera</taxon>
        <taxon>Endopterygota</taxon>
        <taxon>Diptera</taxon>
        <taxon>Brachycera</taxon>
        <taxon>Muscomorpha</taxon>
        <taxon>Oestroidea</taxon>
        <taxon>Calliphoridae</taxon>
        <taxon>Luciliinae</taxon>
        <taxon>Lucilia</taxon>
    </lineage>
</organism>
<evidence type="ECO:0000313" key="2">
    <source>
        <dbReference type="Proteomes" id="UP000037069"/>
    </source>
</evidence>
<keyword evidence="2" id="KW-1185">Reference proteome</keyword>
<proteinExistence type="predicted"/>
<reference evidence="1 2" key="1">
    <citation type="journal article" date="2015" name="Nat. Commun.">
        <title>Lucilia cuprina genome unlocks parasitic fly biology to underpin future interventions.</title>
        <authorList>
            <person name="Anstead C.A."/>
            <person name="Korhonen P.K."/>
            <person name="Young N.D."/>
            <person name="Hall R.S."/>
            <person name="Jex A.R."/>
            <person name="Murali S.C."/>
            <person name="Hughes D.S."/>
            <person name="Lee S.F."/>
            <person name="Perry T."/>
            <person name="Stroehlein A.J."/>
            <person name="Ansell B.R."/>
            <person name="Breugelmans B."/>
            <person name="Hofmann A."/>
            <person name="Qu J."/>
            <person name="Dugan S."/>
            <person name="Lee S.L."/>
            <person name="Chao H."/>
            <person name="Dinh H."/>
            <person name="Han Y."/>
            <person name="Doddapaneni H.V."/>
            <person name="Worley K.C."/>
            <person name="Muzny D.M."/>
            <person name="Ioannidis P."/>
            <person name="Waterhouse R.M."/>
            <person name="Zdobnov E.M."/>
            <person name="James P.J."/>
            <person name="Bagnall N.H."/>
            <person name="Kotze A.C."/>
            <person name="Gibbs R.A."/>
            <person name="Richards S."/>
            <person name="Batterham P."/>
            <person name="Gasser R.B."/>
        </authorList>
    </citation>
    <scope>NUCLEOTIDE SEQUENCE [LARGE SCALE GENOMIC DNA]</scope>
    <source>
        <strain evidence="1 2">LS</strain>
        <tissue evidence="1">Full body</tissue>
    </source>
</reference>
<name>A0A0L0BSF2_LUCCU</name>
<dbReference type="AlphaFoldDB" id="A0A0L0BSF2"/>